<accession>A0A849K9M4</accession>
<comment type="caution">
    <text evidence="1">The sequence shown here is derived from an EMBL/GenBank/DDBJ whole genome shotgun (WGS) entry which is preliminary data.</text>
</comment>
<proteinExistence type="predicted"/>
<dbReference type="EMBL" id="JABFCS010000001">
    <property type="protein sequence ID" value="NNU45028.1"/>
    <property type="molecule type" value="Genomic_DNA"/>
</dbReference>
<dbReference type="RefSeq" id="WP_171562472.1">
    <property type="nucleotide sequence ID" value="NZ_JABFCS010000001.1"/>
</dbReference>
<dbReference type="AlphaFoldDB" id="A0A849K9M4"/>
<name>A0A849K9M4_9BURK</name>
<gene>
    <name evidence="1" type="ORF">HK415_20500</name>
</gene>
<evidence type="ECO:0000313" key="2">
    <source>
        <dbReference type="Proteomes" id="UP000552954"/>
    </source>
</evidence>
<dbReference type="Pfam" id="PF08895">
    <property type="entry name" value="DUF1840"/>
    <property type="match status" value="1"/>
</dbReference>
<dbReference type="InterPro" id="IPR014991">
    <property type="entry name" value="DUF1840"/>
</dbReference>
<sequence>MLYKFKSKAAGDLIMLEPNGRRVLEIIGKDAGPKGIILPEEMPGAMKALEGAIAREEAEHKAIADEARAKGEVPPKFDAVSLRQRAVPFLDMLRRCSSAGKEIVWGV</sequence>
<protein>
    <submittedName>
        <fullName evidence="1">DUF1840 domain-containing protein</fullName>
    </submittedName>
</protein>
<dbReference type="Proteomes" id="UP000552954">
    <property type="component" value="Unassembled WGS sequence"/>
</dbReference>
<organism evidence="1 2">
    <name type="scientific">Ramlibacter montanisoli</name>
    <dbReference type="NCBI Taxonomy" id="2732512"/>
    <lineage>
        <taxon>Bacteria</taxon>
        <taxon>Pseudomonadati</taxon>
        <taxon>Pseudomonadota</taxon>
        <taxon>Betaproteobacteria</taxon>
        <taxon>Burkholderiales</taxon>
        <taxon>Comamonadaceae</taxon>
        <taxon>Ramlibacter</taxon>
    </lineage>
</organism>
<keyword evidence="2" id="KW-1185">Reference proteome</keyword>
<reference evidence="1 2" key="2">
    <citation type="submission" date="2020-06" db="EMBL/GenBank/DDBJ databases">
        <title>Ramlibacter rhizophilus sp. nov., isolated from rhizosphere soil of national flower Mugunghwa from South Korea.</title>
        <authorList>
            <person name="Zheng-Fei Y."/>
            <person name="Huan T."/>
        </authorList>
    </citation>
    <scope>NUCLEOTIDE SEQUENCE [LARGE SCALE GENOMIC DNA]</scope>
    <source>
        <strain evidence="1 2">B156</strain>
    </source>
</reference>
<reference evidence="1 2" key="1">
    <citation type="submission" date="2020-05" db="EMBL/GenBank/DDBJ databases">
        <authorList>
            <person name="Khan S.A."/>
            <person name="Jeon C.O."/>
            <person name="Chun B.H."/>
        </authorList>
    </citation>
    <scope>NUCLEOTIDE SEQUENCE [LARGE SCALE GENOMIC DNA]</scope>
    <source>
        <strain evidence="1 2">B156</strain>
    </source>
</reference>
<evidence type="ECO:0000313" key="1">
    <source>
        <dbReference type="EMBL" id="NNU45028.1"/>
    </source>
</evidence>